<proteinExistence type="predicted"/>
<protein>
    <recommendedName>
        <fullName evidence="3">HNH nuclease domain-containing protein</fullName>
    </recommendedName>
</protein>
<evidence type="ECO:0008006" key="3">
    <source>
        <dbReference type="Google" id="ProtNLM"/>
    </source>
</evidence>
<name>A0A2H3C9U2_9AGAR</name>
<reference evidence="2" key="1">
    <citation type="journal article" date="2017" name="Nat. Ecol. Evol.">
        <title>Genome expansion and lineage-specific genetic innovations in the forest pathogenic fungi Armillaria.</title>
        <authorList>
            <person name="Sipos G."/>
            <person name="Prasanna A.N."/>
            <person name="Walter M.C."/>
            <person name="O'Connor E."/>
            <person name="Balint B."/>
            <person name="Krizsan K."/>
            <person name="Kiss B."/>
            <person name="Hess J."/>
            <person name="Varga T."/>
            <person name="Slot J."/>
            <person name="Riley R."/>
            <person name="Boka B."/>
            <person name="Rigling D."/>
            <person name="Barry K."/>
            <person name="Lee J."/>
            <person name="Mihaltcheva S."/>
            <person name="LaButti K."/>
            <person name="Lipzen A."/>
            <person name="Waldron R."/>
            <person name="Moloney N.M."/>
            <person name="Sperisen C."/>
            <person name="Kredics L."/>
            <person name="Vagvoelgyi C."/>
            <person name="Patrignani A."/>
            <person name="Fitzpatrick D."/>
            <person name="Nagy I."/>
            <person name="Doyle S."/>
            <person name="Anderson J.B."/>
            <person name="Grigoriev I.V."/>
            <person name="Gueldener U."/>
            <person name="Muensterkoetter M."/>
            <person name="Nagy L.G."/>
        </authorList>
    </citation>
    <scope>NUCLEOTIDE SEQUENCE [LARGE SCALE GENOMIC DNA]</scope>
    <source>
        <strain evidence="2">28-4</strain>
    </source>
</reference>
<dbReference type="AlphaFoldDB" id="A0A2H3C9U2"/>
<accession>A0A2H3C9U2</accession>
<organism evidence="1 2">
    <name type="scientific">Armillaria solidipes</name>
    <dbReference type="NCBI Taxonomy" id="1076256"/>
    <lineage>
        <taxon>Eukaryota</taxon>
        <taxon>Fungi</taxon>
        <taxon>Dikarya</taxon>
        <taxon>Basidiomycota</taxon>
        <taxon>Agaricomycotina</taxon>
        <taxon>Agaricomycetes</taxon>
        <taxon>Agaricomycetidae</taxon>
        <taxon>Agaricales</taxon>
        <taxon>Marasmiineae</taxon>
        <taxon>Physalacriaceae</taxon>
        <taxon>Armillaria</taxon>
    </lineage>
</organism>
<evidence type="ECO:0000313" key="2">
    <source>
        <dbReference type="Proteomes" id="UP000218334"/>
    </source>
</evidence>
<dbReference type="Proteomes" id="UP000218334">
    <property type="component" value="Unassembled WGS sequence"/>
</dbReference>
<evidence type="ECO:0000313" key="1">
    <source>
        <dbReference type="EMBL" id="PBK73557.1"/>
    </source>
</evidence>
<dbReference type="EMBL" id="KZ293420">
    <property type="protein sequence ID" value="PBK73557.1"/>
    <property type="molecule type" value="Genomic_DNA"/>
</dbReference>
<keyword evidence="2" id="KW-1185">Reference proteome</keyword>
<sequence>MTNTPPSVLLCARVLGFTPIEAPTREHFSQAINADGSDHTLLALGKYYIQRLIRLFKTPTPAPSLKDLSHLEAALVRDGHYCLLNANLYNATYVIENNATVTARNPRRRLSTLQCVHILPEGDDIESPPQWVTSVWAPMYTPMNGPPLENILTLSDTLRRLSCHSPGVLS</sequence>
<dbReference type="STRING" id="1076256.A0A2H3C9U2"/>
<gene>
    <name evidence="1" type="ORF">ARMSODRAFT_952652</name>
</gene>